<feature type="transmembrane region" description="Helical" evidence="7">
    <location>
        <begin position="208"/>
        <end position="228"/>
    </location>
</feature>
<gene>
    <name evidence="9" type="ORF">FN846DRAFT_788489</name>
</gene>
<dbReference type="GO" id="GO:0006826">
    <property type="term" value="P:iron ion transport"/>
    <property type="evidence" value="ECO:0007669"/>
    <property type="project" value="TreeGrafter"/>
</dbReference>
<evidence type="ECO:0000256" key="3">
    <source>
        <dbReference type="ARBA" id="ARBA00022692"/>
    </source>
</evidence>
<dbReference type="CDD" id="cd06186">
    <property type="entry name" value="NOX_Duox_like_FAD_NADP"/>
    <property type="match status" value="1"/>
</dbReference>
<evidence type="ECO:0000256" key="4">
    <source>
        <dbReference type="ARBA" id="ARBA00022989"/>
    </source>
</evidence>
<dbReference type="Gene3D" id="3.40.50.80">
    <property type="entry name" value="Nucleotide-binding domain of ferredoxin-NADP reductase (FNR) module"/>
    <property type="match status" value="1"/>
</dbReference>
<comment type="subcellular location">
    <subcellularLocation>
        <location evidence="1">Membrane</location>
        <topology evidence="1">Multi-pass membrane protein</topology>
    </subcellularLocation>
</comment>
<organism evidence="9 10">
    <name type="scientific">Sphaerosporella brunnea</name>
    <dbReference type="NCBI Taxonomy" id="1250544"/>
    <lineage>
        <taxon>Eukaryota</taxon>
        <taxon>Fungi</taxon>
        <taxon>Dikarya</taxon>
        <taxon>Ascomycota</taxon>
        <taxon>Pezizomycotina</taxon>
        <taxon>Pezizomycetes</taxon>
        <taxon>Pezizales</taxon>
        <taxon>Pyronemataceae</taxon>
        <taxon>Sphaerosporella</taxon>
    </lineage>
</organism>
<reference evidence="9 10" key="1">
    <citation type="submission" date="2019-09" db="EMBL/GenBank/DDBJ databases">
        <title>Draft genome of the ectomycorrhizal ascomycete Sphaerosporella brunnea.</title>
        <authorList>
            <consortium name="DOE Joint Genome Institute"/>
            <person name="Benucci G.M."/>
            <person name="Marozzi G."/>
            <person name="Antonielli L."/>
            <person name="Sanchez S."/>
            <person name="Marco P."/>
            <person name="Wang X."/>
            <person name="Falini L.B."/>
            <person name="Barry K."/>
            <person name="Haridas S."/>
            <person name="Lipzen A."/>
            <person name="Labutti K."/>
            <person name="Grigoriev I.V."/>
            <person name="Murat C."/>
            <person name="Martin F."/>
            <person name="Albertini E."/>
            <person name="Donnini D."/>
            <person name="Bonito G."/>
        </authorList>
    </citation>
    <scope>NUCLEOTIDE SEQUENCE [LARGE SCALE GENOMIC DNA]</scope>
    <source>
        <strain evidence="9 10">Sb_GMNB300</strain>
    </source>
</reference>
<evidence type="ECO:0000256" key="7">
    <source>
        <dbReference type="SAM" id="Phobius"/>
    </source>
</evidence>
<keyword evidence="6 7" id="KW-0472">Membrane</keyword>
<dbReference type="InParanoid" id="A0A5J5EDF0"/>
<feature type="transmembrane region" description="Helical" evidence="7">
    <location>
        <begin position="128"/>
        <end position="149"/>
    </location>
</feature>
<dbReference type="PANTHER" id="PTHR32361">
    <property type="entry name" value="FERRIC/CUPRIC REDUCTASE TRANSMEMBRANE COMPONENT"/>
    <property type="match status" value="1"/>
</dbReference>
<dbReference type="AlphaFoldDB" id="A0A5J5EDF0"/>
<dbReference type="GO" id="GO:0000293">
    <property type="term" value="F:ferric-chelate reductase activity"/>
    <property type="evidence" value="ECO:0007669"/>
    <property type="project" value="TreeGrafter"/>
</dbReference>
<evidence type="ECO:0000256" key="5">
    <source>
        <dbReference type="ARBA" id="ARBA00023065"/>
    </source>
</evidence>
<sequence length="441" mass="50447">MEVTQWYAVSLGAPVAIQFSWYILSFFLTKLLPRLSYLVLKYLEYRQVSNRIRGSDTFTVMHLIILLLYIAANTVTTGLGVTSLAALRSRSRTMALMNIMPLGLGAHASLITNYLGFSMLAYSRMHRWIGRVTAVHSIVHLIASLVIFGGCLGRMTTQMAISAISSLVLFSLNFFRRLFFDLFVKLHILFTIVAAVSLWYHVPQWRTKIYLIAFYTGWALTFFSRLSLMLHRSFNWRTGRIGSTGSVITRNLNGLHILLKVATPWNFQAGQTVYIRVPGIGFWGLFRTRPFIVTSWSYEADGSTTVDLLIDKKEPFRYLDSEFKVLVEGPYGHEKDFGSYGTVLMFATNFGIVAQLPYIKRLLADNRNRRCMTRTVRLYWRVDSEEIINCVEDWMPGLLREDISVPTAQNNDTATTNPNRPLFDFEENDRTVKHVSLTCSL</sequence>
<proteinExistence type="predicted"/>
<feature type="domain" description="Ferric oxidoreductase" evidence="8">
    <location>
        <begin position="96"/>
        <end position="197"/>
    </location>
</feature>
<evidence type="ECO:0000256" key="2">
    <source>
        <dbReference type="ARBA" id="ARBA00022448"/>
    </source>
</evidence>
<dbReference type="PANTHER" id="PTHR32361:SF26">
    <property type="entry name" value="FAD-BINDING 8 DOMAIN-CONTAINING PROTEIN-RELATED"/>
    <property type="match status" value="1"/>
</dbReference>
<dbReference type="InterPro" id="IPR013130">
    <property type="entry name" value="Fe3_Rdtase_TM_dom"/>
</dbReference>
<dbReference type="Proteomes" id="UP000326924">
    <property type="component" value="Unassembled WGS sequence"/>
</dbReference>
<comment type="caution">
    <text evidence="9">The sequence shown here is derived from an EMBL/GenBank/DDBJ whole genome shotgun (WGS) entry which is preliminary data.</text>
</comment>
<dbReference type="InterPro" id="IPR051410">
    <property type="entry name" value="Ferric/Cupric_Reductase"/>
</dbReference>
<keyword evidence="4 7" id="KW-1133">Transmembrane helix</keyword>
<evidence type="ECO:0000256" key="1">
    <source>
        <dbReference type="ARBA" id="ARBA00004141"/>
    </source>
</evidence>
<dbReference type="OrthoDB" id="4494341at2759"/>
<name>A0A5J5EDF0_9PEZI</name>
<feature type="transmembrane region" description="Helical" evidence="7">
    <location>
        <begin position="60"/>
        <end position="87"/>
    </location>
</feature>
<dbReference type="Pfam" id="PF01794">
    <property type="entry name" value="Ferric_reduct"/>
    <property type="match status" value="1"/>
</dbReference>
<keyword evidence="2" id="KW-0813">Transport</keyword>
<dbReference type="InterPro" id="IPR039261">
    <property type="entry name" value="FNR_nucleotide-bd"/>
</dbReference>
<dbReference type="EMBL" id="VXIS01000521">
    <property type="protein sequence ID" value="KAA8893026.1"/>
    <property type="molecule type" value="Genomic_DNA"/>
</dbReference>
<feature type="transmembrane region" description="Helical" evidence="7">
    <location>
        <begin position="20"/>
        <end position="40"/>
    </location>
</feature>
<protein>
    <recommendedName>
        <fullName evidence="8">Ferric oxidoreductase domain-containing protein</fullName>
    </recommendedName>
</protein>
<dbReference type="GO" id="GO:0015677">
    <property type="term" value="P:copper ion import"/>
    <property type="evidence" value="ECO:0007669"/>
    <property type="project" value="TreeGrafter"/>
</dbReference>
<accession>A0A5J5EDF0</accession>
<evidence type="ECO:0000313" key="9">
    <source>
        <dbReference type="EMBL" id="KAA8893026.1"/>
    </source>
</evidence>
<dbReference type="GO" id="GO:0006879">
    <property type="term" value="P:intracellular iron ion homeostasis"/>
    <property type="evidence" value="ECO:0007669"/>
    <property type="project" value="TreeGrafter"/>
</dbReference>
<dbReference type="GO" id="GO:0005886">
    <property type="term" value="C:plasma membrane"/>
    <property type="evidence" value="ECO:0007669"/>
    <property type="project" value="TreeGrafter"/>
</dbReference>
<feature type="transmembrane region" description="Helical" evidence="7">
    <location>
        <begin position="155"/>
        <end position="175"/>
    </location>
</feature>
<evidence type="ECO:0000313" key="10">
    <source>
        <dbReference type="Proteomes" id="UP000326924"/>
    </source>
</evidence>
<feature type="transmembrane region" description="Helical" evidence="7">
    <location>
        <begin position="99"/>
        <end position="116"/>
    </location>
</feature>
<feature type="transmembrane region" description="Helical" evidence="7">
    <location>
        <begin position="182"/>
        <end position="202"/>
    </location>
</feature>
<keyword evidence="5" id="KW-0406">Ion transport</keyword>
<evidence type="ECO:0000256" key="6">
    <source>
        <dbReference type="ARBA" id="ARBA00023136"/>
    </source>
</evidence>
<keyword evidence="10" id="KW-1185">Reference proteome</keyword>
<keyword evidence="3 7" id="KW-0812">Transmembrane</keyword>
<evidence type="ECO:0000259" key="8">
    <source>
        <dbReference type="Pfam" id="PF01794"/>
    </source>
</evidence>